<comment type="caution">
    <text evidence="2">The sequence shown here is derived from an EMBL/GenBank/DDBJ whole genome shotgun (WGS) entry which is preliminary data.</text>
</comment>
<dbReference type="EMBL" id="LAJE02000058">
    <property type="protein sequence ID" value="OEO32726.1"/>
    <property type="molecule type" value="Genomic_DNA"/>
</dbReference>
<dbReference type="Pfam" id="PF00903">
    <property type="entry name" value="Glyoxalase"/>
    <property type="match status" value="1"/>
</dbReference>
<reference evidence="2 3" key="1">
    <citation type="journal article" date="2015" name="Genome Announc.">
        <title>Genome Assemblies of Three Soil-Associated Devosia species: D. insulae, D. limi, and D. soli.</title>
        <authorList>
            <person name="Hassan Y.I."/>
            <person name="Lepp D."/>
            <person name="Zhou T."/>
        </authorList>
    </citation>
    <scope>NUCLEOTIDE SEQUENCE [LARGE SCALE GENOMIC DNA]</scope>
    <source>
        <strain evidence="2 3">DS-56</strain>
    </source>
</reference>
<dbReference type="InterPro" id="IPR029068">
    <property type="entry name" value="Glyas_Bleomycin-R_OHBP_Dase"/>
</dbReference>
<proteinExistence type="predicted"/>
<dbReference type="Proteomes" id="UP000095463">
    <property type="component" value="Unassembled WGS sequence"/>
</dbReference>
<protein>
    <submittedName>
        <fullName evidence="2">Glyoxalase</fullName>
    </submittedName>
</protein>
<dbReference type="InterPro" id="IPR037523">
    <property type="entry name" value="VOC_core"/>
</dbReference>
<evidence type="ECO:0000259" key="1">
    <source>
        <dbReference type="PROSITE" id="PS51819"/>
    </source>
</evidence>
<dbReference type="SUPFAM" id="SSF54593">
    <property type="entry name" value="Glyoxalase/Bleomycin resistance protein/Dihydroxybiphenyl dioxygenase"/>
    <property type="match status" value="1"/>
</dbReference>
<keyword evidence="3" id="KW-1185">Reference proteome</keyword>
<accession>A0A1E5XVW1</accession>
<evidence type="ECO:0000313" key="2">
    <source>
        <dbReference type="EMBL" id="OEO32726.1"/>
    </source>
</evidence>
<dbReference type="PROSITE" id="PS51819">
    <property type="entry name" value="VOC"/>
    <property type="match status" value="1"/>
</dbReference>
<dbReference type="RefSeq" id="WP_069908116.1">
    <property type="nucleotide sequence ID" value="NZ_LAJE02000058.1"/>
</dbReference>
<sequence>MTNTVRELRLVLTVDDFEEALAFWRDSMGLKEQISVGDDDGHVAILGAGIATLEISDRKHAEFIDKIEVGRVVGGQFRVALRFDDVPAATDRLEAAGAKVLGTPRPTPFRSTNSRLEAPDGVQLTLFDAE</sequence>
<dbReference type="AlphaFoldDB" id="A0A1E5XVW1"/>
<dbReference type="OrthoDB" id="9794917at2"/>
<dbReference type="Gene3D" id="3.10.180.10">
    <property type="entry name" value="2,3-Dihydroxybiphenyl 1,2-Dioxygenase, domain 1"/>
    <property type="match status" value="1"/>
</dbReference>
<evidence type="ECO:0000313" key="3">
    <source>
        <dbReference type="Proteomes" id="UP000095463"/>
    </source>
</evidence>
<dbReference type="InterPro" id="IPR004360">
    <property type="entry name" value="Glyas_Fos-R_dOase_dom"/>
</dbReference>
<gene>
    <name evidence="2" type="ORF">VW23_010030</name>
</gene>
<organism evidence="2 3">
    <name type="scientific">Devosia insulae DS-56</name>
    <dbReference type="NCBI Taxonomy" id="1116389"/>
    <lineage>
        <taxon>Bacteria</taxon>
        <taxon>Pseudomonadati</taxon>
        <taxon>Pseudomonadota</taxon>
        <taxon>Alphaproteobacteria</taxon>
        <taxon>Hyphomicrobiales</taxon>
        <taxon>Devosiaceae</taxon>
        <taxon>Devosia</taxon>
    </lineage>
</organism>
<feature type="domain" description="VOC" evidence="1">
    <location>
        <begin position="6"/>
        <end position="129"/>
    </location>
</feature>
<name>A0A1E5XVW1_9HYPH</name>